<organism evidence="2 3">
    <name type="scientific">Basidiobolus ranarum</name>
    <dbReference type="NCBI Taxonomy" id="34480"/>
    <lineage>
        <taxon>Eukaryota</taxon>
        <taxon>Fungi</taxon>
        <taxon>Fungi incertae sedis</taxon>
        <taxon>Zoopagomycota</taxon>
        <taxon>Entomophthoromycotina</taxon>
        <taxon>Basidiobolomycetes</taxon>
        <taxon>Basidiobolales</taxon>
        <taxon>Basidiobolaceae</taxon>
        <taxon>Basidiobolus</taxon>
    </lineage>
</organism>
<feature type="domain" description="Single-stranded DNA binding protein Ssb-like OB fold" evidence="1">
    <location>
        <begin position="9"/>
        <end position="96"/>
    </location>
</feature>
<reference evidence="2 3" key="1">
    <citation type="submission" date="2023-04" db="EMBL/GenBank/DDBJ databases">
        <title>Genome of Basidiobolus ranarum AG-B5.</title>
        <authorList>
            <person name="Stajich J.E."/>
            <person name="Carter-House D."/>
            <person name="Gryganskyi A."/>
        </authorList>
    </citation>
    <scope>NUCLEOTIDE SEQUENCE [LARGE SCALE GENOMIC DNA]</scope>
    <source>
        <strain evidence="2 3">AG-B5</strain>
    </source>
</reference>
<protein>
    <recommendedName>
        <fullName evidence="1">Single-stranded DNA binding protein Ssb-like OB fold domain-containing protein</fullName>
    </recommendedName>
</protein>
<name>A0ABR2WZB7_9FUNG</name>
<dbReference type="InterPro" id="IPR048970">
    <property type="entry name" value="OB_Ssb-like"/>
</dbReference>
<keyword evidence="3" id="KW-1185">Reference proteome</keyword>
<evidence type="ECO:0000259" key="1">
    <source>
        <dbReference type="Pfam" id="PF21473"/>
    </source>
</evidence>
<comment type="caution">
    <text evidence="2">The sequence shown here is derived from an EMBL/GenBank/DDBJ whole genome shotgun (WGS) entry which is preliminary data.</text>
</comment>
<sequence length="128" mass="14020">MTISLINTLCPGDTSISLRVKVIRIELLAETTLADETTLRVANILLADKTGSVVFSARGDQVDMFKPGTWISIQQGQIELSYGRMLLTVPGDGSIQSISPPIEESDSLNLLSNITQNQYQYAPIHQDQ</sequence>
<evidence type="ECO:0000313" key="2">
    <source>
        <dbReference type="EMBL" id="KAK9766836.1"/>
    </source>
</evidence>
<dbReference type="Gene3D" id="2.40.50.140">
    <property type="entry name" value="Nucleic acid-binding proteins"/>
    <property type="match status" value="1"/>
</dbReference>
<gene>
    <name evidence="2" type="ORF">K7432_003799</name>
</gene>
<evidence type="ECO:0000313" key="3">
    <source>
        <dbReference type="Proteomes" id="UP001479436"/>
    </source>
</evidence>
<dbReference type="SUPFAM" id="SSF50249">
    <property type="entry name" value="Nucleic acid-binding proteins"/>
    <property type="match status" value="1"/>
</dbReference>
<dbReference type="PANTHER" id="PTHR31472:SF5">
    <property type="entry name" value="OS05G0244600 PROTEIN"/>
    <property type="match status" value="1"/>
</dbReference>
<dbReference type="Proteomes" id="UP001479436">
    <property type="component" value="Unassembled WGS sequence"/>
</dbReference>
<dbReference type="PANTHER" id="PTHR31472">
    <property type="entry name" value="OS05G0244600 PROTEIN"/>
    <property type="match status" value="1"/>
</dbReference>
<proteinExistence type="predicted"/>
<accession>A0ABR2WZB7</accession>
<dbReference type="EMBL" id="JASJQH010000120">
    <property type="protein sequence ID" value="KAK9766836.1"/>
    <property type="molecule type" value="Genomic_DNA"/>
</dbReference>
<dbReference type="Pfam" id="PF21473">
    <property type="entry name" value="OB_Ssb-like"/>
    <property type="match status" value="1"/>
</dbReference>
<dbReference type="InterPro" id="IPR012340">
    <property type="entry name" value="NA-bd_OB-fold"/>
</dbReference>